<dbReference type="AlphaFoldDB" id="A0A4Q1BMV9"/>
<sequence>MSTMVFSQTDDPHRYYEDPTISPTSALFPDLSVPYGDTNTIFSHNLNVENRRSFSVASDGAPMSFLSSDSRLPSLSPSSAPLPISASSNGQSPHSSASPSSSFSFGGGGVGEFLLGSNFTESELDMLLYPQGNQQAKDGLFLPGHRATNSEGTDDFVFPQMQGVGQDIGMLNLNGFTLPPQQPQLQTIQPSWVQHLKTPMFKPNSFLTPQHQMNPADDMSFDENPRPISLRRSTIKPQKQTQTSATQKAPPISRRVTPPKPVEAEALPVGKHNKTERRYRQKVQAAQAELRDSVPALRVLYGTSSEEQRRTTDIRAPDGSVDGLGEITRPNASAKATIFIGARMYIELLQQRVGTLQRKVEELEEYRRAVGGEDDFQNWSNQFDALEAERLASLQVKAESPDGSYDFDEEDEEEEEEPAKKPKTTKRKRNAENGARVFAAFAMSFSLLPSASTVFNPTTASQMGVSNDTSATTSQVLARIPLITAEHATRLLARGLPVSIVPSPSTLVDWTWRLLVAIVVFVLVGPVLRRFRKQEIQHEGHESGVGTFGGIIKDACRLIISGYSSQEDDEAASSMWNTLAASIIGNSESLHSLAVVLADNPAIYPSTWVKLHMILHLNLTASSPYSMTLLALCQPNVPFLRTPAKIWQQARTLKDITPALAAVLALPLEEAIDSLSLSPSTSTPISAIAEQVALVHLNDLYSRLFIHLVDHSTHHPTTAPISLSTLRAKLQFDDLGRKLRSSTFDKEMRNVINTIPKGSASHALGLVLIGLWGIFTGPAPESQAALASALAGEEIQGAGTQLSSVSAMLDLLYPGSSDHLPQIDQTLNMTIPRNALAIDKLAMVCIDYIRLLLSSTEINDESMTRLQRLEASNKVHKATSSLRMLLTQTEFVGIESRLERENKLVEGDGESTSGSDVLSDSVMDDESEGSEMGREDCVGLNQAKERLVGVLCILGRRAARRATGRDEDSGLEGDLDEL</sequence>
<organism evidence="2 3">
    <name type="scientific">Tremella mesenterica</name>
    <name type="common">Jelly fungus</name>
    <dbReference type="NCBI Taxonomy" id="5217"/>
    <lineage>
        <taxon>Eukaryota</taxon>
        <taxon>Fungi</taxon>
        <taxon>Dikarya</taxon>
        <taxon>Basidiomycota</taxon>
        <taxon>Agaricomycotina</taxon>
        <taxon>Tremellomycetes</taxon>
        <taxon>Tremellales</taxon>
        <taxon>Tremellaceae</taxon>
        <taxon>Tremella</taxon>
    </lineage>
</organism>
<feature type="region of interest" description="Disordered" evidence="1">
    <location>
        <begin position="217"/>
        <end position="258"/>
    </location>
</feature>
<dbReference type="SUPFAM" id="SSF47459">
    <property type="entry name" value="HLH, helix-loop-helix DNA-binding domain"/>
    <property type="match status" value="1"/>
</dbReference>
<dbReference type="VEuPathDB" id="FungiDB:TREMEDRAFT_73179"/>
<protein>
    <recommendedName>
        <fullName evidence="4">BHLH domain-containing protein</fullName>
    </recommendedName>
</protein>
<feature type="region of interest" description="Disordered" evidence="1">
    <location>
        <begin position="68"/>
        <end position="103"/>
    </location>
</feature>
<reference evidence="2 3" key="1">
    <citation type="submission" date="2016-06" db="EMBL/GenBank/DDBJ databases">
        <title>Evolution of pathogenesis and genome organization in the Tremellales.</title>
        <authorList>
            <person name="Cuomo C."/>
            <person name="Litvintseva A."/>
            <person name="Heitman J."/>
            <person name="Chen Y."/>
            <person name="Sun S."/>
            <person name="Springer D."/>
            <person name="Dromer F."/>
            <person name="Young S."/>
            <person name="Zeng Q."/>
            <person name="Chapman S."/>
            <person name="Gujja S."/>
            <person name="Saif S."/>
            <person name="Birren B."/>
        </authorList>
    </citation>
    <scope>NUCLEOTIDE SEQUENCE [LARGE SCALE GENOMIC DNA]</scope>
    <source>
        <strain evidence="2 3">ATCC 28783</strain>
    </source>
</reference>
<name>A0A4Q1BMV9_TREME</name>
<dbReference type="PANTHER" id="PTHR47336:SF2">
    <property type="entry name" value="TRANSCRIPTION FACTOR HMS1-RELATED"/>
    <property type="match status" value="1"/>
</dbReference>
<evidence type="ECO:0000256" key="1">
    <source>
        <dbReference type="SAM" id="MobiDB-lite"/>
    </source>
</evidence>
<comment type="caution">
    <text evidence="2">The sequence shown here is derived from an EMBL/GenBank/DDBJ whole genome shotgun (WGS) entry which is preliminary data.</text>
</comment>
<dbReference type="InterPro" id="IPR036638">
    <property type="entry name" value="HLH_DNA-bd_sf"/>
</dbReference>
<feature type="region of interest" description="Disordered" evidence="1">
    <location>
        <begin position="902"/>
        <end position="933"/>
    </location>
</feature>
<dbReference type="CDD" id="cd11395">
    <property type="entry name" value="bHLHzip_SREBP_like"/>
    <property type="match status" value="1"/>
</dbReference>
<proteinExistence type="predicted"/>
<dbReference type="GO" id="GO:0046983">
    <property type="term" value="F:protein dimerization activity"/>
    <property type="evidence" value="ECO:0007669"/>
    <property type="project" value="InterPro"/>
</dbReference>
<feature type="region of interest" description="Disordered" evidence="1">
    <location>
        <begin position="395"/>
        <end position="429"/>
    </location>
</feature>
<feature type="compositionally biased region" description="Basic and acidic residues" evidence="1">
    <location>
        <begin position="306"/>
        <end position="316"/>
    </location>
</feature>
<dbReference type="InParanoid" id="A0A4Q1BMV9"/>
<dbReference type="EMBL" id="SDIL01000035">
    <property type="protein sequence ID" value="RXK39173.1"/>
    <property type="molecule type" value="Genomic_DNA"/>
</dbReference>
<dbReference type="InterPro" id="IPR052099">
    <property type="entry name" value="Regulatory_TF_Diverse"/>
</dbReference>
<dbReference type="OrthoDB" id="2133190at2759"/>
<dbReference type="Proteomes" id="UP000289152">
    <property type="component" value="Unassembled WGS sequence"/>
</dbReference>
<dbReference type="STRING" id="5217.A0A4Q1BMV9"/>
<evidence type="ECO:0008006" key="4">
    <source>
        <dbReference type="Google" id="ProtNLM"/>
    </source>
</evidence>
<keyword evidence="3" id="KW-1185">Reference proteome</keyword>
<accession>A0A4Q1BMV9</accession>
<feature type="region of interest" description="Disordered" evidence="1">
    <location>
        <begin position="304"/>
        <end position="327"/>
    </location>
</feature>
<evidence type="ECO:0000313" key="3">
    <source>
        <dbReference type="Proteomes" id="UP000289152"/>
    </source>
</evidence>
<feature type="compositionally biased region" description="Low complexity" evidence="1">
    <location>
        <begin position="236"/>
        <end position="251"/>
    </location>
</feature>
<dbReference type="PANTHER" id="PTHR47336">
    <property type="entry name" value="TRANSCRIPTION FACTOR HMS1-RELATED"/>
    <property type="match status" value="1"/>
</dbReference>
<dbReference type="Gene3D" id="4.10.280.10">
    <property type="entry name" value="Helix-loop-helix DNA-binding domain"/>
    <property type="match status" value="1"/>
</dbReference>
<gene>
    <name evidence="2" type="ORF">M231_03530</name>
</gene>
<feature type="compositionally biased region" description="Acidic residues" evidence="1">
    <location>
        <begin position="405"/>
        <end position="417"/>
    </location>
</feature>
<evidence type="ECO:0000313" key="2">
    <source>
        <dbReference type="EMBL" id="RXK39173.1"/>
    </source>
</evidence>